<evidence type="ECO:0000256" key="5">
    <source>
        <dbReference type="ARBA" id="ARBA00022989"/>
    </source>
</evidence>
<dbReference type="AlphaFoldDB" id="A0A2H3NPU9"/>
<keyword evidence="4 7" id="KW-0812">Transmembrane</keyword>
<evidence type="ECO:0000256" key="2">
    <source>
        <dbReference type="ARBA" id="ARBA00009784"/>
    </source>
</evidence>
<evidence type="ECO:0000256" key="7">
    <source>
        <dbReference type="RuleBase" id="RU362048"/>
    </source>
</evidence>
<evidence type="ECO:0000313" key="8">
    <source>
        <dbReference type="EMBL" id="PEN09217.1"/>
    </source>
</evidence>
<proteinExistence type="inferred from homology"/>
<sequence>MLELPTLNTTPYVEAFLSIFVAMNVLGVLPLFMGLTEGMTLPTRRALVKRATATGFGIAIVIVLAGQFIFQTLGITVDDLRIGGGLILLVLSITDLLFSNLTRQPGKSDSVEDGASGADLAVVPLGTPLIVGPAAITAILVLQNSVGYIPTIVALVANLSITYVVFYFGPALIALIGNGAARAFAKVATLFLAAIAIALIRTGIVNTIQAM</sequence>
<feature type="transmembrane region" description="Helical" evidence="7">
    <location>
        <begin position="47"/>
        <end position="70"/>
    </location>
</feature>
<comment type="subcellular location">
    <subcellularLocation>
        <location evidence="1 7">Cell membrane</location>
        <topology evidence="1 7">Multi-pass membrane protein</topology>
    </subcellularLocation>
</comment>
<dbReference type="PANTHER" id="PTHR33508">
    <property type="entry name" value="UPF0056 MEMBRANE PROTEIN YHCE"/>
    <property type="match status" value="1"/>
</dbReference>
<feature type="transmembrane region" description="Helical" evidence="7">
    <location>
        <begin position="148"/>
        <end position="176"/>
    </location>
</feature>
<dbReference type="NCBIfam" id="TIGR00427">
    <property type="entry name" value="NAAT family transporter"/>
    <property type="match status" value="1"/>
</dbReference>
<comment type="caution">
    <text evidence="7">Lacks conserved residue(s) required for the propagation of feature annotation.</text>
</comment>
<evidence type="ECO:0000256" key="3">
    <source>
        <dbReference type="ARBA" id="ARBA00022475"/>
    </source>
</evidence>
<dbReference type="GO" id="GO:0005886">
    <property type="term" value="C:plasma membrane"/>
    <property type="evidence" value="ECO:0007669"/>
    <property type="project" value="UniProtKB-SubCell"/>
</dbReference>
<name>A0A2H3NPU9_9BACT</name>
<dbReference type="Pfam" id="PF01914">
    <property type="entry name" value="MarC"/>
    <property type="match status" value="1"/>
</dbReference>
<accession>A0A2H3NPU9</accession>
<feature type="transmembrane region" description="Helical" evidence="7">
    <location>
        <begin position="120"/>
        <end position="142"/>
    </location>
</feature>
<dbReference type="EMBL" id="PDEP01000001">
    <property type="protein sequence ID" value="PEN09217.1"/>
    <property type="molecule type" value="Genomic_DNA"/>
</dbReference>
<keyword evidence="9" id="KW-1185">Reference proteome</keyword>
<evidence type="ECO:0000256" key="4">
    <source>
        <dbReference type="ARBA" id="ARBA00022692"/>
    </source>
</evidence>
<keyword evidence="3" id="KW-1003">Cell membrane</keyword>
<evidence type="ECO:0000256" key="1">
    <source>
        <dbReference type="ARBA" id="ARBA00004651"/>
    </source>
</evidence>
<feature type="transmembrane region" description="Helical" evidence="7">
    <location>
        <begin position="12"/>
        <end position="35"/>
    </location>
</feature>
<keyword evidence="5 7" id="KW-1133">Transmembrane helix</keyword>
<feature type="transmembrane region" description="Helical" evidence="7">
    <location>
        <begin position="183"/>
        <end position="204"/>
    </location>
</feature>
<evidence type="ECO:0000313" key="9">
    <source>
        <dbReference type="Proteomes" id="UP000221024"/>
    </source>
</evidence>
<reference evidence="8 9" key="1">
    <citation type="submission" date="2017-10" db="EMBL/GenBank/DDBJ databases">
        <title>Draft genome of Longimonas halophila.</title>
        <authorList>
            <person name="Goh K.M."/>
            <person name="Shamsir M.S."/>
            <person name="Lim S.W."/>
        </authorList>
    </citation>
    <scope>NUCLEOTIDE SEQUENCE [LARGE SCALE GENOMIC DNA]</scope>
    <source>
        <strain evidence="8 9">KCTC 42399</strain>
    </source>
</reference>
<gene>
    <name evidence="8" type="ORF">CRI93_00355</name>
</gene>
<dbReference type="RefSeq" id="WP_098060617.1">
    <property type="nucleotide sequence ID" value="NZ_PDEP01000001.1"/>
</dbReference>
<comment type="caution">
    <text evidence="8">The sequence shown here is derived from an EMBL/GenBank/DDBJ whole genome shotgun (WGS) entry which is preliminary data.</text>
</comment>
<dbReference type="Proteomes" id="UP000221024">
    <property type="component" value="Unassembled WGS sequence"/>
</dbReference>
<dbReference type="OrthoDB" id="21094at2"/>
<evidence type="ECO:0000256" key="6">
    <source>
        <dbReference type="ARBA" id="ARBA00023136"/>
    </source>
</evidence>
<protein>
    <recommendedName>
        <fullName evidence="7">UPF0056 membrane protein</fullName>
    </recommendedName>
</protein>
<organism evidence="8 9">
    <name type="scientific">Longimonas halophila</name>
    <dbReference type="NCBI Taxonomy" id="1469170"/>
    <lineage>
        <taxon>Bacteria</taxon>
        <taxon>Pseudomonadati</taxon>
        <taxon>Rhodothermota</taxon>
        <taxon>Rhodothermia</taxon>
        <taxon>Rhodothermales</taxon>
        <taxon>Salisaetaceae</taxon>
        <taxon>Longimonas</taxon>
    </lineage>
</organism>
<dbReference type="InterPro" id="IPR002771">
    <property type="entry name" value="Multi_antbiot-R_MarC"/>
</dbReference>
<comment type="similarity">
    <text evidence="2 7">Belongs to the UPF0056 (MarC) family.</text>
</comment>
<dbReference type="PANTHER" id="PTHR33508:SF1">
    <property type="entry name" value="UPF0056 MEMBRANE PROTEIN YHCE"/>
    <property type="match status" value="1"/>
</dbReference>
<keyword evidence="6 7" id="KW-0472">Membrane</keyword>